<dbReference type="InterPro" id="IPR037171">
    <property type="entry name" value="NagB/RpiA_transferase-like"/>
</dbReference>
<dbReference type="FunFam" id="3.40.1080.10:FF:000001">
    <property type="entry name" value="Succinyl-coa:3-ketoacid-coenzyme a transferase subunit b"/>
    <property type="match status" value="1"/>
</dbReference>
<accession>A0A7K1L2P1</accession>
<dbReference type="PANTHER" id="PTHR13707">
    <property type="entry name" value="KETOACID-COENZYME A TRANSFERASE"/>
    <property type="match status" value="1"/>
</dbReference>
<protein>
    <recommendedName>
        <fullName evidence="4">Probable succinyl-CoA:3-ketoacid coenzyme A transferase subunit B</fullName>
    </recommendedName>
    <alternativeName>
        <fullName evidence="6">OXCT B</fullName>
    </alternativeName>
    <alternativeName>
        <fullName evidence="5">Succinyl-CoA:3-oxoacid CoA-transferase</fullName>
    </alternativeName>
</protein>
<gene>
    <name evidence="8" type="ORF">GNZ18_18895</name>
</gene>
<comment type="similarity">
    <text evidence="1">Belongs to the 3-oxoacid CoA-transferase subunit B family.</text>
</comment>
<dbReference type="Gene3D" id="3.40.1080.10">
    <property type="entry name" value="Glutaconate Coenzyme A-transferase"/>
    <property type="match status" value="1"/>
</dbReference>
<name>A0A7K1L2P1_9ACTN</name>
<sequence length="228" mass="23745">MPWTHEQMAARAAAELRDGQYVNLGIGLPTLIPNHLPDGHGVVLHAENGILGTGPYPYDDEADPDLINAGKETVTVLPGAAFFDSPTSFAMIRGGRIDVAVLGAMQVSARGDLANWMIPGRMVKGMGGAMDLVHGAKRVLALMEHRAKDGSPKLVADCAMPLTGRAVVSRVITDLAVLDVADGAFALVETAPGVSARDVRDATGAPLTGAGLLRGDDPRTPRNGPSSR</sequence>
<dbReference type="SMART" id="SM00882">
    <property type="entry name" value="CoA_trans"/>
    <property type="match status" value="1"/>
</dbReference>
<keyword evidence="9" id="KW-1185">Reference proteome</keyword>
<comment type="subunit">
    <text evidence="3">Heterodimer of a subunit A and a subunit B.</text>
</comment>
<dbReference type="RefSeq" id="WP_156217820.1">
    <property type="nucleotide sequence ID" value="NZ_WOFH01000006.1"/>
</dbReference>
<evidence type="ECO:0000313" key="8">
    <source>
        <dbReference type="EMBL" id="MUN38657.1"/>
    </source>
</evidence>
<dbReference type="Proteomes" id="UP000432015">
    <property type="component" value="Unassembled WGS sequence"/>
</dbReference>
<dbReference type="EMBL" id="WOFH01000006">
    <property type="protein sequence ID" value="MUN38657.1"/>
    <property type="molecule type" value="Genomic_DNA"/>
</dbReference>
<proteinExistence type="inferred from homology"/>
<dbReference type="InterPro" id="IPR012791">
    <property type="entry name" value="3-oxoacid_CoA-transf_B"/>
</dbReference>
<reference evidence="8 9" key="1">
    <citation type="submission" date="2019-11" db="EMBL/GenBank/DDBJ databases">
        <authorList>
            <person name="Cao P."/>
        </authorList>
    </citation>
    <scope>NUCLEOTIDE SEQUENCE [LARGE SCALE GENOMIC DNA]</scope>
    <source>
        <strain evidence="8 9">NEAU-AAG5</strain>
    </source>
</reference>
<feature type="region of interest" description="Disordered" evidence="7">
    <location>
        <begin position="199"/>
        <end position="228"/>
    </location>
</feature>
<dbReference type="PANTHER" id="PTHR13707:SF57">
    <property type="entry name" value="SUCCINYL-COA:3-KETOACID COENZYME A TRANSFERASE SUBUNIT B-RELATED"/>
    <property type="match status" value="1"/>
</dbReference>
<dbReference type="InterPro" id="IPR004165">
    <property type="entry name" value="CoA_trans_fam_I"/>
</dbReference>
<dbReference type="NCBIfam" id="TIGR02428">
    <property type="entry name" value="pcaJ_scoB_fam"/>
    <property type="match status" value="1"/>
</dbReference>
<evidence type="ECO:0000256" key="6">
    <source>
        <dbReference type="ARBA" id="ARBA00081146"/>
    </source>
</evidence>
<dbReference type="GO" id="GO:0008410">
    <property type="term" value="F:CoA-transferase activity"/>
    <property type="evidence" value="ECO:0007669"/>
    <property type="project" value="InterPro"/>
</dbReference>
<evidence type="ECO:0000256" key="2">
    <source>
        <dbReference type="ARBA" id="ARBA00022679"/>
    </source>
</evidence>
<dbReference type="SUPFAM" id="SSF100950">
    <property type="entry name" value="NagB/RpiA/CoA transferase-like"/>
    <property type="match status" value="1"/>
</dbReference>
<evidence type="ECO:0000256" key="5">
    <source>
        <dbReference type="ARBA" id="ARBA00081138"/>
    </source>
</evidence>
<dbReference type="Pfam" id="PF01144">
    <property type="entry name" value="CoA_trans"/>
    <property type="match status" value="1"/>
</dbReference>
<dbReference type="AlphaFoldDB" id="A0A7K1L2P1"/>
<evidence type="ECO:0000256" key="4">
    <source>
        <dbReference type="ARBA" id="ARBA00072796"/>
    </source>
</evidence>
<evidence type="ECO:0000313" key="9">
    <source>
        <dbReference type="Proteomes" id="UP000432015"/>
    </source>
</evidence>
<organism evidence="8 9">
    <name type="scientific">Actinomadura litoris</name>
    <dbReference type="NCBI Taxonomy" id="2678616"/>
    <lineage>
        <taxon>Bacteria</taxon>
        <taxon>Bacillati</taxon>
        <taxon>Actinomycetota</taxon>
        <taxon>Actinomycetes</taxon>
        <taxon>Streptosporangiales</taxon>
        <taxon>Thermomonosporaceae</taxon>
        <taxon>Actinomadura</taxon>
    </lineage>
</organism>
<keyword evidence="2 8" id="KW-0808">Transferase</keyword>
<comment type="caution">
    <text evidence="8">The sequence shown here is derived from an EMBL/GenBank/DDBJ whole genome shotgun (WGS) entry which is preliminary data.</text>
</comment>
<evidence type="ECO:0000256" key="7">
    <source>
        <dbReference type="SAM" id="MobiDB-lite"/>
    </source>
</evidence>
<evidence type="ECO:0000256" key="3">
    <source>
        <dbReference type="ARBA" id="ARBA00065483"/>
    </source>
</evidence>
<evidence type="ECO:0000256" key="1">
    <source>
        <dbReference type="ARBA" id="ARBA00007047"/>
    </source>
</evidence>